<evidence type="ECO:0000256" key="1">
    <source>
        <dbReference type="ARBA" id="ARBA00004141"/>
    </source>
</evidence>
<protein>
    <submittedName>
        <fullName evidence="8">Adsorption protein B</fullName>
    </submittedName>
</protein>
<dbReference type="InterPro" id="IPR029044">
    <property type="entry name" value="Nucleotide-diphossugar_trans"/>
</dbReference>
<evidence type="ECO:0000256" key="7">
    <source>
        <dbReference type="SAM" id="Phobius"/>
    </source>
</evidence>
<evidence type="ECO:0000256" key="5">
    <source>
        <dbReference type="ARBA" id="ARBA00022989"/>
    </source>
</evidence>
<dbReference type="Proteomes" id="UP000295493">
    <property type="component" value="Unassembled WGS sequence"/>
</dbReference>
<evidence type="ECO:0000256" key="3">
    <source>
        <dbReference type="ARBA" id="ARBA00022679"/>
    </source>
</evidence>
<keyword evidence="9" id="KW-1185">Reference proteome</keyword>
<dbReference type="GO" id="GO:0016757">
    <property type="term" value="F:glycosyltransferase activity"/>
    <property type="evidence" value="ECO:0007669"/>
    <property type="project" value="UniProtKB-KW"/>
</dbReference>
<dbReference type="NCBIfam" id="NF011307">
    <property type="entry name" value="PRK14716.1-5"/>
    <property type="match status" value="1"/>
</dbReference>
<dbReference type="Gene3D" id="3.90.550.10">
    <property type="entry name" value="Spore Coat Polysaccharide Biosynthesis Protein SpsA, Chain A"/>
    <property type="match status" value="1"/>
</dbReference>
<keyword evidence="6 7" id="KW-0472">Membrane</keyword>
<dbReference type="RefSeq" id="WP_133494385.1">
    <property type="nucleotide sequence ID" value="NZ_BMLU01000002.1"/>
</dbReference>
<reference evidence="8 9" key="1">
    <citation type="submission" date="2019-03" db="EMBL/GenBank/DDBJ databases">
        <title>Genomic Encyclopedia of Type Strains, Phase IV (KMG-IV): sequencing the most valuable type-strain genomes for metagenomic binning, comparative biology and taxonomic classification.</title>
        <authorList>
            <person name="Goeker M."/>
        </authorList>
    </citation>
    <scope>NUCLEOTIDE SEQUENCE [LARGE SCALE GENOMIC DNA]</scope>
    <source>
        <strain evidence="8 9">DSM 25059</strain>
    </source>
</reference>
<feature type="transmembrane region" description="Helical" evidence="7">
    <location>
        <begin position="344"/>
        <end position="371"/>
    </location>
</feature>
<evidence type="ECO:0000313" key="8">
    <source>
        <dbReference type="EMBL" id="TDN85439.1"/>
    </source>
</evidence>
<evidence type="ECO:0000256" key="2">
    <source>
        <dbReference type="ARBA" id="ARBA00022676"/>
    </source>
</evidence>
<proteinExistence type="predicted"/>
<dbReference type="PANTHER" id="PTHR43867">
    <property type="entry name" value="CELLULOSE SYNTHASE CATALYTIC SUBUNIT A [UDP-FORMING]"/>
    <property type="match status" value="1"/>
</dbReference>
<keyword evidence="2" id="KW-0328">Glycosyltransferase</keyword>
<keyword evidence="3" id="KW-0808">Transferase</keyword>
<dbReference type="EMBL" id="SNWD01000002">
    <property type="protein sequence ID" value="TDN85439.1"/>
    <property type="molecule type" value="Genomic_DNA"/>
</dbReference>
<name>A0A4R6FU93_9SPHN</name>
<dbReference type="Pfam" id="PF13641">
    <property type="entry name" value="Glyco_tranf_2_3"/>
    <property type="match status" value="1"/>
</dbReference>
<comment type="caution">
    <text evidence="8">The sequence shown here is derived from an EMBL/GenBank/DDBJ whole genome shotgun (WGS) entry which is preliminary data.</text>
</comment>
<dbReference type="SUPFAM" id="SSF53448">
    <property type="entry name" value="Nucleotide-diphospho-sugar transferases"/>
    <property type="match status" value="1"/>
</dbReference>
<dbReference type="AlphaFoldDB" id="A0A4R6FU93"/>
<dbReference type="PANTHER" id="PTHR43867:SF2">
    <property type="entry name" value="CELLULOSE SYNTHASE CATALYTIC SUBUNIT A [UDP-FORMING]"/>
    <property type="match status" value="1"/>
</dbReference>
<sequence length="466" mass="50898">MDGASILAALDSVAHESTLFAGAGFLIGGIDDLAVDAVYLARRLSPLRKREAVPRLLADIPRDHAPRLAIFIAAWDESNVIEAMLRQALDRIDYADYTIHVGTYPNDRATIGAVAAVAATSLRVRLVIGPKPGPTTKADCLNAIWRAMVQDAASGEPMPEAVIIHDAEDVIHPSELRVHAALIRDHDLVQLPVVPLMDPSSRLVAGHYGDEFAVAHGLVLPVRHAVGAAIPLAGVGCAVRSEMLQRIADEREDGPFDGSSLTEDYEMGLTVARLGGRVTFARISERRNGPPIAVRAFFPATLDAAIRQKARWMTGIALAGWDRTGWGRAGALSEHWMRMRDRRALMAVIVLLAGYIGVVSTGLSLLAHSLFDIAPPAISTPMRMVLSATLLLLCWRLTVRAWFSGRLYGWRQGLWSLPRAMVGNYIALLAARRALTRYIAMLFGAAIRWDKTVHRFPETEEEMALR</sequence>
<evidence type="ECO:0000313" key="9">
    <source>
        <dbReference type="Proteomes" id="UP000295493"/>
    </source>
</evidence>
<dbReference type="GO" id="GO:0016020">
    <property type="term" value="C:membrane"/>
    <property type="evidence" value="ECO:0007669"/>
    <property type="project" value="UniProtKB-SubCell"/>
</dbReference>
<comment type="subcellular location">
    <subcellularLocation>
        <location evidence="1">Membrane</location>
        <topology evidence="1">Multi-pass membrane protein</topology>
    </subcellularLocation>
</comment>
<evidence type="ECO:0000256" key="6">
    <source>
        <dbReference type="ARBA" id="ARBA00023136"/>
    </source>
</evidence>
<keyword evidence="5 7" id="KW-1133">Transmembrane helix</keyword>
<keyword evidence="4 7" id="KW-0812">Transmembrane</keyword>
<feature type="transmembrane region" description="Helical" evidence="7">
    <location>
        <begin position="20"/>
        <end position="41"/>
    </location>
</feature>
<dbReference type="InterPro" id="IPR050321">
    <property type="entry name" value="Glycosyltr_2/OpgH_subfam"/>
</dbReference>
<gene>
    <name evidence="8" type="ORF">EV664_102145</name>
</gene>
<accession>A0A4R6FU93</accession>
<feature type="transmembrane region" description="Helical" evidence="7">
    <location>
        <begin position="383"/>
        <end position="403"/>
    </location>
</feature>
<evidence type="ECO:0000256" key="4">
    <source>
        <dbReference type="ARBA" id="ARBA00022692"/>
    </source>
</evidence>
<dbReference type="OrthoDB" id="5294733at2"/>
<organism evidence="8 9">
    <name type="scientific">Stakelama pacifica</name>
    <dbReference type="NCBI Taxonomy" id="517720"/>
    <lineage>
        <taxon>Bacteria</taxon>
        <taxon>Pseudomonadati</taxon>
        <taxon>Pseudomonadota</taxon>
        <taxon>Alphaproteobacteria</taxon>
        <taxon>Sphingomonadales</taxon>
        <taxon>Sphingomonadaceae</taxon>
        <taxon>Stakelama</taxon>
    </lineage>
</organism>